<dbReference type="InterPro" id="IPR006175">
    <property type="entry name" value="YjgF/YER057c/UK114"/>
</dbReference>
<dbReference type="Pfam" id="PF01042">
    <property type="entry name" value="Ribonuc_L-PSP"/>
    <property type="match status" value="1"/>
</dbReference>
<name>A0A8D4SQK6_9GAMM</name>
<organism evidence="1 2">
    <name type="scientific">Yersinia rochesterensis</name>
    <dbReference type="NCBI Taxonomy" id="1604335"/>
    <lineage>
        <taxon>Bacteria</taxon>
        <taxon>Pseudomonadati</taxon>
        <taxon>Pseudomonadota</taxon>
        <taxon>Gammaproteobacteria</taxon>
        <taxon>Enterobacterales</taxon>
        <taxon>Yersiniaceae</taxon>
        <taxon>Yersinia</taxon>
    </lineage>
</organism>
<sequence length="151" mass="16808">MLYIALIHTIFVGVKQEKNMKLINPAGIHPPMAAYSHQALLDSDEPLLVISGQIGMCSDGSVPEEQSLQFGLALDNIRKNIEEQNLSIRNIVKMTFFWGGEILHAEERNRILNAWLEGHQPCMTMLVVKGLARPDLLIEIDALVTGGTFDK</sequence>
<evidence type="ECO:0000313" key="1">
    <source>
        <dbReference type="EMBL" id="AYD42634.1"/>
    </source>
</evidence>
<dbReference type="Gene3D" id="3.30.1330.40">
    <property type="entry name" value="RutC-like"/>
    <property type="match status" value="1"/>
</dbReference>
<protein>
    <submittedName>
        <fullName evidence="1">RidA family protein</fullName>
    </submittedName>
</protein>
<evidence type="ECO:0000313" key="2">
    <source>
        <dbReference type="Proteomes" id="UP000265864"/>
    </source>
</evidence>
<dbReference type="InterPro" id="IPR035959">
    <property type="entry name" value="RutC-like_sf"/>
</dbReference>
<dbReference type="SUPFAM" id="SSF55298">
    <property type="entry name" value="YjgF-like"/>
    <property type="match status" value="1"/>
</dbReference>
<accession>A0A8D4SQK6</accession>
<dbReference type="Proteomes" id="UP000265864">
    <property type="component" value="Chromosome"/>
</dbReference>
<dbReference type="EMBL" id="CP032482">
    <property type="protein sequence ID" value="AYD42634.1"/>
    <property type="molecule type" value="Genomic_DNA"/>
</dbReference>
<dbReference type="CDD" id="cd00448">
    <property type="entry name" value="YjgF_YER057c_UK114_family"/>
    <property type="match status" value="1"/>
</dbReference>
<dbReference type="AlphaFoldDB" id="A0A8D4SQK6"/>
<gene>
    <name evidence="1" type="ORF">DXZ79_02055</name>
</gene>
<proteinExistence type="predicted"/>
<reference evidence="1 2" key="1">
    <citation type="submission" date="2018-09" db="EMBL/GenBank/DDBJ databases">
        <title>Yersinia kristensenii subsp. rochesterensis subsp. nov., Isolated from Human Feces.</title>
        <authorList>
            <person name="Cunningham S.A."/>
            <person name="Jeraldo P."/>
            <person name="Patel R."/>
        </authorList>
    </citation>
    <scope>NUCLEOTIDE SEQUENCE [LARGE SCALE GENOMIC DNA]</scope>
    <source>
        <strain evidence="1 2">ATCC BAA-2637</strain>
    </source>
</reference>